<protein>
    <submittedName>
        <fullName evidence="2">Uncharacterized protein</fullName>
    </submittedName>
</protein>
<evidence type="ECO:0000256" key="1">
    <source>
        <dbReference type="SAM" id="MobiDB-lite"/>
    </source>
</evidence>
<dbReference type="Proteomes" id="UP000748756">
    <property type="component" value="Unassembled WGS sequence"/>
</dbReference>
<keyword evidence="3" id="KW-1185">Reference proteome</keyword>
<dbReference type="EMBL" id="JAAAUQ010000411">
    <property type="protein sequence ID" value="KAF9150502.1"/>
    <property type="molecule type" value="Genomic_DNA"/>
</dbReference>
<evidence type="ECO:0000313" key="3">
    <source>
        <dbReference type="Proteomes" id="UP000748756"/>
    </source>
</evidence>
<gene>
    <name evidence="2" type="ORF">BG015_007708</name>
</gene>
<comment type="caution">
    <text evidence="2">The sequence shown here is derived from an EMBL/GenBank/DDBJ whole genome shotgun (WGS) entry which is preliminary data.</text>
</comment>
<proteinExistence type="predicted"/>
<accession>A0A9P5VAP7</accession>
<evidence type="ECO:0000313" key="2">
    <source>
        <dbReference type="EMBL" id="KAF9150502.1"/>
    </source>
</evidence>
<feature type="region of interest" description="Disordered" evidence="1">
    <location>
        <begin position="1"/>
        <end position="23"/>
    </location>
</feature>
<name>A0A9P5VAP7_9FUNG</name>
<organism evidence="2 3">
    <name type="scientific">Linnemannia schmuckeri</name>
    <dbReference type="NCBI Taxonomy" id="64567"/>
    <lineage>
        <taxon>Eukaryota</taxon>
        <taxon>Fungi</taxon>
        <taxon>Fungi incertae sedis</taxon>
        <taxon>Mucoromycota</taxon>
        <taxon>Mortierellomycotina</taxon>
        <taxon>Mortierellomycetes</taxon>
        <taxon>Mortierellales</taxon>
        <taxon>Mortierellaceae</taxon>
        <taxon>Linnemannia</taxon>
    </lineage>
</organism>
<dbReference type="AlphaFoldDB" id="A0A9P5VAP7"/>
<reference evidence="2" key="1">
    <citation type="journal article" date="2020" name="Fungal Divers.">
        <title>Resolving the Mortierellaceae phylogeny through synthesis of multi-gene phylogenetics and phylogenomics.</title>
        <authorList>
            <person name="Vandepol N."/>
            <person name="Liber J."/>
            <person name="Desiro A."/>
            <person name="Na H."/>
            <person name="Kennedy M."/>
            <person name="Barry K."/>
            <person name="Grigoriev I.V."/>
            <person name="Miller A.N."/>
            <person name="O'Donnell K."/>
            <person name="Stajich J.E."/>
            <person name="Bonito G."/>
        </authorList>
    </citation>
    <scope>NUCLEOTIDE SEQUENCE</scope>
    <source>
        <strain evidence="2">NRRL 6426</strain>
    </source>
</reference>
<sequence length="84" mass="9489">MPTNTRDPATGEGTQTPEGSAGTQDLDLYADWMAMRNKFLEHAGVRKELSIEDKAAAKFEELKQLGMRLDYIKADIWLLEFALK</sequence>